<keyword evidence="6" id="KW-0012">Acyltransferase</keyword>
<evidence type="ECO:0000256" key="8">
    <source>
        <dbReference type="ARBA" id="ARBA00060158"/>
    </source>
</evidence>
<dbReference type="GO" id="GO:0006633">
    <property type="term" value="P:fatty acid biosynthetic process"/>
    <property type="evidence" value="ECO:0007669"/>
    <property type="project" value="InterPro"/>
</dbReference>
<dbReference type="Pfam" id="PF22953">
    <property type="entry name" value="SpnB_Rossmann"/>
    <property type="match status" value="1"/>
</dbReference>
<feature type="compositionally biased region" description="Polar residues" evidence="12">
    <location>
        <begin position="9"/>
        <end position="20"/>
    </location>
</feature>
<dbReference type="FunFam" id="3.40.47.10:FF:000019">
    <property type="entry name" value="Polyketide synthase type I"/>
    <property type="match status" value="1"/>
</dbReference>
<protein>
    <recommendedName>
        <fullName evidence="11">6-deoxyerythronolide-B synthase</fullName>
        <ecNumber evidence="11">2.3.1.94</ecNumber>
    </recommendedName>
</protein>
<dbReference type="Pfam" id="PF18369">
    <property type="entry name" value="PKS_DE"/>
    <property type="match status" value="1"/>
</dbReference>
<evidence type="ECO:0000256" key="7">
    <source>
        <dbReference type="ARBA" id="ARBA00052442"/>
    </source>
</evidence>
<dbReference type="PROSITE" id="PS00012">
    <property type="entry name" value="PHOSPHOPANTETHEINE"/>
    <property type="match status" value="1"/>
</dbReference>
<comment type="caution">
    <text evidence="15">The sequence shown here is derived from an EMBL/GenBank/DDBJ whole genome shotgun (WGS) entry which is preliminary data.</text>
</comment>
<dbReference type="Pfam" id="PF08659">
    <property type="entry name" value="KR"/>
    <property type="match status" value="2"/>
</dbReference>
<feature type="domain" description="Ketosynthase family 3 (KS3)" evidence="14">
    <location>
        <begin position="1219"/>
        <end position="1638"/>
    </location>
</feature>
<dbReference type="CDD" id="cd08956">
    <property type="entry name" value="KR_3_FAS_SDR_x"/>
    <property type="match status" value="1"/>
</dbReference>
<dbReference type="InterPro" id="IPR020807">
    <property type="entry name" value="PKS_DH"/>
</dbReference>
<dbReference type="InterPro" id="IPR036736">
    <property type="entry name" value="ACP-like_sf"/>
</dbReference>
<dbReference type="InterPro" id="IPR014043">
    <property type="entry name" value="Acyl_transferase_dom"/>
</dbReference>
<dbReference type="SUPFAM" id="SSF51735">
    <property type="entry name" value="NAD(P)-binding Rossmann-fold domains"/>
    <property type="match status" value="4"/>
</dbReference>
<keyword evidence="16" id="KW-1185">Reference proteome</keyword>
<dbReference type="Pfam" id="PF00698">
    <property type="entry name" value="Acyl_transf_1"/>
    <property type="match status" value="2"/>
</dbReference>
<evidence type="ECO:0000256" key="2">
    <source>
        <dbReference type="ARBA" id="ARBA00022553"/>
    </source>
</evidence>
<dbReference type="GO" id="GO:0047879">
    <property type="term" value="F:erythronolide synthase activity"/>
    <property type="evidence" value="ECO:0007669"/>
    <property type="project" value="UniProtKB-EC"/>
</dbReference>
<keyword evidence="1" id="KW-0596">Phosphopantetheine</keyword>
<dbReference type="GO" id="GO:0031177">
    <property type="term" value="F:phosphopantetheine binding"/>
    <property type="evidence" value="ECO:0007669"/>
    <property type="project" value="InterPro"/>
</dbReference>
<dbReference type="Gene3D" id="1.10.1200.10">
    <property type="entry name" value="ACP-like"/>
    <property type="match status" value="2"/>
</dbReference>
<evidence type="ECO:0000256" key="10">
    <source>
        <dbReference type="ARBA" id="ARBA00063272"/>
    </source>
</evidence>
<dbReference type="Gene3D" id="3.40.366.10">
    <property type="entry name" value="Malonyl-Coenzyme A Acyl Carrier Protein, domain 2"/>
    <property type="match status" value="2"/>
</dbReference>
<evidence type="ECO:0000256" key="6">
    <source>
        <dbReference type="ARBA" id="ARBA00023315"/>
    </source>
</evidence>
<dbReference type="SUPFAM" id="SSF53901">
    <property type="entry name" value="Thiolase-like"/>
    <property type="match status" value="2"/>
</dbReference>
<evidence type="ECO:0000256" key="1">
    <source>
        <dbReference type="ARBA" id="ARBA00022450"/>
    </source>
</evidence>
<dbReference type="InterPro" id="IPR001227">
    <property type="entry name" value="Ac_transferase_dom_sf"/>
</dbReference>
<dbReference type="InterPro" id="IPR014030">
    <property type="entry name" value="Ketoacyl_synth_N"/>
</dbReference>
<evidence type="ECO:0000256" key="9">
    <source>
        <dbReference type="ARBA" id="ARBA00060622"/>
    </source>
</evidence>
<dbReference type="SMART" id="SM00826">
    <property type="entry name" value="PKS_DH"/>
    <property type="match status" value="1"/>
</dbReference>
<feature type="domain" description="Carrier" evidence="13">
    <location>
        <begin position="2728"/>
        <end position="2803"/>
    </location>
</feature>
<dbReference type="SUPFAM" id="SSF55048">
    <property type="entry name" value="Probable ACP-binding domain of malonyl-CoA ACP transacylase"/>
    <property type="match status" value="2"/>
</dbReference>
<dbReference type="InterPro" id="IPR042104">
    <property type="entry name" value="PKS_dehydratase_sf"/>
</dbReference>
<comment type="pathway">
    <text evidence="9">Antibiotic biosynthesis; erythromycin biosynthesis.</text>
</comment>
<feature type="region of interest" description="Disordered" evidence="12">
    <location>
        <begin position="1"/>
        <end position="24"/>
    </location>
</feature>
<dbReference type="Pfam" id="PF00550">
    <property type="entry name" value="PP-binding"/>
    <property type="match status" value="2"/>
</dbReference>
<evidence type="ECO:0000256" key="4">
    <source>
        <dbReference type="ARBA" id="ARBA00022737"/>
    </source>
</evidence>
<dbReference type="PROSITE" id="PS00606">
    <property type="entry name" value="KS3_1"/>
    <property type="match status" value="1"/>
</dbReference>
<dbReference type="FunFam" id="3.40.366.10:FF:000002">
    <property type="entry name" value="Probable polyketide synthase 2"/>
    <property type="match status" value="1"/>
</dbReference>
<comment type="catalytic activity">
    <reaction evidence="7">
        <text>6 (S)-methylmalonyl-CoA + propanoyl-CoA + 6 NADPH + 12 H(+) = 6-deoxyerythronolide B + 6 CO2 + 6 NADP(+) + 7 CoA + H2O</text>
        <dbReference type="Rhea" id="RHEA:23068"/>
        <dbReference type="ChEBI" id="CHEBI:15377"/>
        <dbReference type="ChEBI" id="CHEBI:15378"/>
        <dbReference type="ChEBI" id="CHEBI:16089"/>
        <dbReference type="ChEBI" id="CHEBI:16526"/>
        <dbReference type="ChEBI" id="CHEBI:57287"/>
        <dbReference type="ChEBI" id="CHEBI:57327"/>
        <dbReference type="ChEBI" id="CHEBI:57392"/>
        <dbReference type="ChEBI" id="CHEBI:57783"/>
        <dbReference type="ChEBI" id="CHEBI:58349"/>
        <dbReference type="EC" id="2.3.1.94"/>
    </reaction>
</comment>
<dbReference type="InterPro" id="IPR006162">
    <property type="entry name" value="Ppantetheine_attach_site"/>
</dbReference>
<dbReference type="SMART" id="SM00823">
    <property type="entry name" value="PKS_PP"/>
    <property type="match status" value="2"/>
</dbReference>
<dbReference type="Pfam" id="PF16197">
    <property type="entry name" value="KAsynt_C_assoc"/>
    <property type="match status" value="2"/>
</dbReference>
<dbReference type="FunFam" id="1.10.1200.10:FF:000007">
    <property type="entry name" value="Probable polyketide synthase pks17"/>
    <property type="match status" value="2"/>
</dbReference>
<dbReference type="InterPro" id="IPR018201">
    <property type="entry name" value="Ketoacyl_synth_AS"/>
</dbReference>
<dbReference type="STRING" id="1912961.BU204_36240"/>
<dbReference type="InterPro" id="IPR055123">
    <property type="entry name" value="SpnB-like_Rossmann"/>
</dbReference>
<proteinExistence type="predicted"/>
<dbReference type="PROSITE" id="PS50075">
    <property type="entry name" value="CARRIER"/>
    <property type="match status" value="2"/>
</dbReference>
<organism evidence="15 16">
    <name type="scientific">Actinophytocola xanthii</name>
    <dbReference type="NCBI Taxonomy" id="1912961"/>
    <lineage>
        <taxon>Bacteria</taxon>
        <taxon>Bacillati</taxon>
        <taxon>Actinomycetota</taxon>
        <taxon>Actinomycetes</taxon>
        <taxon>Pseudonocardiales</taxon>
        <taxon>Pseudonocardiaceae</taxon>
    </lineage>
</organism>
<dbReference type="InterPro" id="IPR020841">
    <property type="entry name" value="PKS_Beta-ketoAc_synthase_dom"/>
</dbReference>
<dbReference type="SUPFAM" id="SSF47336">
    <property type="entry name" value="ACP-like"/>
    <property type="match status" value="2"/>
</dbReference>
<reference evidence="15 16" key="1">
    <citation type="submission" date="2016-12" db="EMBL/GenBank/DDBJ databases">
        <title>The draft genome sequence of Actinophytocola sp. 11-183.</title>
        <authorList>
            <person name="Wang W."/>
            <person name="Yuan L."/>
        </authorList>
    </citation>
    <scope>NUCLEOTIDE SEQUENCE [LARGE SCALE GENOMIC DNA]</scope>
    <source>
        <strain evidence="15 16">11-183</strain>
    </source>
</reference>
<comment type="subunit">
    <text evidence="10">Homodimer. Erythronolide synthase is composed of EryAI, EryAII and EryAIII multimodular (2 modules) polypeptides each coding for a functional synthase subunit which participates in 2 of the six FAS-like elongation steps required for formation of the polyketide. Module 1, 2, 3, 4, 5, and 6 participating in biosynthesis steps 1, 2, 3, 4, 5, and 6, respectively.</text>
</comment>
<dbReference type="InterPro" id="IPR020806">
    <property type="entry name" value="PKS_PP-bd"/>
</dbReference>
<dbReference type="InterPro" id="IPR016035">
    <property type="entry name" value="Acyl_Trfase/lysoPLipase"/>
</dbReference>
<keyword evidence="2" id="KW-0597">Phosphoprotein</keyword>
<feature type="domain" description="Ketosynthase family 3 (KS3)" evidence="14">
    <location>
        <begin position="1"/>
        <end position="167"/>
    </location>
</feature>
<dbReference type="Gene3D" id="3.30.70.3290">
    <property type="match status" value="2"/>
</dbReference>
<keyword evidence="5" id="KW-0511">Multifunctional enzyme</keyword>
<dbReference type="GO" id="GO:0004315">
    <property type="term" value="F:3-oxoacyl-[acyl-carrier-protein] synthase activity"/>
    <property type="evidence" value="ECO:0007669"/>
    <property type="project" value="InterPro"/>
</dbReference>
<dbReference type="InterPro" id="IPR036291">
    <property type="entry name" value="NAD(P)-bd_dom_sf"/>
</dbReference>
<dbReference type="PANTHER" id="PTHR43775">
    <property type="entry name" value="FATTY ACID SYNTHASE"/>
    <property type="match status" value="1"/>
</dbReference>
<comment type="function">
    <text evidence="8">Involved in the biosynthesis of antibiotic erythromycin via the biosynthesis of its aglycone precursor, 6-deoxyerythronolide B (6-dEB).</text>
</comment>
<dbReference type="SMART" id="SM00827">
    <property type="entry name" value="PKS_AT"/>
    <property type="match status" value="2"/>
</dbReference>
<dbReference type="InterPro" id="IPR013968">
    <property type="entry name" value="PKS_KR"/>
</dbReference>
<dbReference type="InterPro" id="IPR041618">
    <property type="entry name" value="PKS_DE"/>
</dbReference>
<dbReference type="EMBL" id="MSIE01000117">
    <property type="protein sequence ID" value="OLF06605.1"/>
    <property type="molecule type" value="Genomic_DNA"/>
</dbReference>
<evidence type="ECO:0000313" key="16">
    <source>
        <dbReference type="Proteomes" id="UP000185596"/>
    </source>
</evidence>
<dbReference type="Gene3D" id="3.40.47.10">
    <property type="match status" value="2"/>
</dbReference>
<sequence length="2878" mass="299600">MLAVVRGSAVNSDGASNGLTAPNGPAQQRVIRAALTAAGLSTSDVDVVEGHGTGTPLGDPIEAQALLATYGQNRATPLLLGSVKSNLGHTQAAAGVAGVIKMVQALHHGLAPRTLHVGEPSSHVDWSAGAVRVLTEQVEWPAVDRPRRAAVSSFGISGTNAHVILEQGPPVPELDPASSRPRLVPWPVSGRTEQALRDQLDLLSRVGPRFTSADIGLTLAGRSAFEHRAVLVGAEAVEGVADVDGRIVFVFPGQGAQWVGMGARLLDESPVFAGRVEECAAALAPFVGWSLSEVLRGGELGRVGVVQPASWAVMVALAAVWRSYGVEPDAVVGHSQGEIAAAVVSGALSLEDGARVVALRSAAIARRLVGGGGMMSVALPAGEVAGRLDERLSIAAVNAPASVVVSGDPDALDELATRLTEEGVRTRRVAVDYASHSAQVELLRDELPDQLAGIAPRAVRIPFYSTVTGGWLDGTEVDGRYWYENLRRTVAFAPAVGALLADRYRLFVEVSPHPVLTVGIGESIEAAGVPAAAGGTLRRDDGGTDRLLTSLAELWVRGAPVDWAPSFAGTGARRVDLPTYPFQHDRYWPPPAPRTGTDTFWDDVERHDLADLAEHLGVDEHALGAVVPALSSWRSTRRAESEVDSWRYRVAWRPVRHLEPPALTGTWLVVSTQDSEAVAAALAAHGATTRAVTLTDGMDRADVAAALGEPTGVAGVVSLLAADEAPSTAHPALPAGLVLTLALAQALGDREVDAPLWCLTRGAVATEPADRLDHPLQALVHGLGYAGALEEPHRWGGLVDLPETLDEQAGARLAACLSAGDEDQLAIRPTGVFARRVVRAPDTGRPARRRWNPTGTTLVTGGTGVLGTFLARDLAQRGAEHLLLVSRSGRAAPGAAELVEELTGLGTRVTVEACDIADRDAVADLLARHRPRHVVHTAATVRLATIAGTGVEEFAETAAAKVAGARHLDELLDPDTVESFVLYSSTTGVWGSGEHAAYAAGNAYLEALARHRRDRGLPATAISWGTWRDDANRLPVERIEGSGLVLMDRERALVALRRALDDDETQLTVADIDWSRYHPVFTSGRPTRLFDEIPEVRDQRTGDAGPAERELVARLRGLPADQQRKELLELVRTQAAGVLGHPTADAVAPGRAFREIGFDSLTAVDLRNRLTRATGLALPATLVFDHPDPAALAEFLRGEIAGTAVEVAAPTVPAGGDADEPVAIVAMSCRFPGGVRSPEDLWRLLAEGTDAITPLPTDRGWDLDTLFSDDPDRPGTSYARAGGFLADAADFDAGFFGIPPREALTMDPQQRVLLETAWEAVERAGIDPTALRGTRTGTFIGASYQDYGGGADTDDEGYVVTSSLASVLSGRLAYLFGLEGPAVTLDTACSSSLVALHLACQSVRAGESELALAGGVTVMPTPDAFVAFSRQRAVAPDGRCKAFAEGADGMSLAEGVGVVVVERLADARRNGHPVLAVVRGSAVNSDGASNGLTAPNGPSQQRVIRQALANAGLRSSDVDVLEAHGTGTRLGDPIEAQALLATYGQGREAPLLLGSVKSNLGHTQAAAGVAGVIKMVLAMGRGVVPRTLHADHPSSHVDWSTGSVELVTSAREWPGSVRRAGVSSFGISGTNAHLILEQAPVPDAPAPEPAVTPAVVPWVLSGRTAPAVREQARRLAELSADPLDVGFSLTARSSFEHRAVLTSDGAELARGGGRGGGDLVVLFAGQGSQRVGMGRELAARFPVFARAWARGRAELGVPVDLDESAALDDTAAAQPALFALEVALFRLVESLGIRPDALVGHSIGEIAAAHVAGVLSLPDACRLVTARAELMGALPPGGAMVAVPASEDEVTPLLTTEVSLAAVNGPRSVVLAGTEDAVAAVAARFDRAKRLRTSHAFHSPLMAPMLDAFRAAVADLTWHEPVIPVVSTLTGKPAGPDWGSPDYWVEHVRGTVRFAEAVRTSGGATFLELGPDAVLTGLVGETAPEAVAVPLLRRDRGEEQAAVTALARLYCAGVPVTWAELFAGTGAGRVDLPTYPFQRRRYWLPPRPAGAGSLRHPVLTDALRLASGEVVLTGRSAAGVTEAGLVELVLRAGEEAGTTAVADLAVERALPGGDREVQVAVAPPDDEGRRPVTVHSRPAGTDRWLRHGTATLTPTLEPTAAPAEWPPSGAVRVEPDGALVAAAWRRGEELFAELTLPEEADPAGVVLHPDLLAAAALVGAERDLVPTGWSGLAVHATGASALRVRVVPTGPAGRSVTATDHTGRAVLTAAAVELAPAAPTAVDQDALFVLRWEPVPAASAPRGRCVVLGEGPVAEALVRAGVPAVTELDEVPDVVLLPVRGGVTGALGALRAWLDDDRCTASRLVLLTEHAVATAPEDDVAGIADAGVWGLVRSAQSEHPGRFTIADLDGTDRSAAALVDALAADEPQLAVRAGVVTAPRLARAEPATEPAWRWSSTGTVLVTGGTGALGAPLARHLVARHGVGHLLLAGRRGPDAPGAAELVAELTALGAEVRVAACDVADRAQVAALLAGIPAEHPLAGVVHLAGVLDDGLLTDLTDERVRHVAGAKADGAAHLDELTRDADLDAFVLFSGFAGVAGSPGQAGYAAANACLDALAYRRRVRGLPATSLAWGAWSTGMAGDLDAAESDRLRRAGLVPIDPELGTELLDSAAAVPDPLVVPVRLDLRPRGTVPALLRGLVRAPARPVVVDDRPLADRLAGLDPAGQQALLTDLVAADVAMVLGHASPEEVDRDRGFLDLGMTSLNGVELRNALAARTGLALPTTLIFDHATPAELAHHLRTLLGAAEDAPALAELARLEAAVSAGPLDPDTRSRLVKRLSSVLWTLEDGRARDNGSAELATASDEEMFALIEEELGLD</sequence>
<evidence type="ECO:0000256" key="5">
    <source>
        <dbReference type="ARBA" id="ARBA00023268"/>
    </source>
</evidence>
<accession>A0A1Q8BWY4</accession>
<evidence type="ECO:0000256" key="3">
    <source>
        <dbReference type="ARBA" id="ARBA00022679"/>
    </source>
</evidence>
<evidence type="ECO:0000313" key="15">
    <source>
        <dbReference type="EMBL" id="OLF06605.1"/>
    </source>
</evidence>
<gene>
    <name evidence="15" type="ORF">BU204_36240</name>
</gene>
<keyword evidence="4" id="KW-0677">Repeat</keyword>
<dbReference type="Pfam" id="PF02801">
    <property type="entry name" value="Ketoacyl-synt_C"/>
    <property type="match status" value="2"/>
</dbReference>
<dbReference type="InterPro" id="IPR032821">
    <property type="entry name" value="PKS_assoc"/>
</dbReference>
<dbReference type="InterPro" id="IPR057326">
    <property type="entry name" value="KR_dom"/>
</dbReference>
<evidence type="ECO:0000256" key="12">
    <source>
        <dbReference type="SAM" id="MobiDB-lite"/>
    </source>
</evidence>
<evidence type="ECO:0000259" key="14">
    <source>
        <dbReference type="PROSITE" id="PS52004"/>
    </source>
</evidence>
<dbReference type="InterPro" id="IPR014031">
    <property type="entry name" value="Ketoacyl_synth_C"/>
</dbReference>
<dbReference type="InterPro" id="IPR016039">
    <property type="entry name" value="Thiolase-like"/>
</dbReference>
<dbReference type="Gene3D" id="3.10.129.110">
    <property type="entry name" value="Polyketide synthase dehydratase"/>
    <property type="match status" value="1"/>
</dbReference>
<dbReference type="CDD" id="cd00833">
    <property type="entry name" value="PKS"/>
    <property type="match status" value="2"/>
</dbReference>
<evidence type="ECO:0000256" key="11">
    <source>
        <dbReference type="ARBA" id="ARBA00066981"/>
    </source>
</evidence>
<dbReference type="GO" id="GO:0004312">
    <property type="term" value="F:fatty acid synthase activity"/>
    <property type="evidence" value="ECO:0007669"/>
    <property type="project" value="TreeGrafter"/>
</dbReference>
<keyword evidence="3" id="KW-0808">Transferase</keyword>
<dbReference type="SMART" id="SM00822">
    <property type="entry name" value="PKS_KR"/>
    <property type="match status" value="2"/>
</dbReference>
<name>A0A1Q8BWY4_9PSEU</name>
<evidence type="ECO:0000259" key="13">
    <source>
        <dbReference type="PROSITE" id="PS50075"/>
    </source>
</evidence>
<dbReference type="SUPFAM" id="SSF52151">
    <property type="entry name" value="FabD/lysophospholipase-like"/>
    <property type="match status" value="2"/>
</dbReference>
<dbReference type="PANTHER" id="PTHR43775:SF51">
    <property type="entry name" value="INACTIVE PHENOLPHTHIOCEROL SYNTHESIS POLYKETIDE SYNTHASE TYPE I PKS1-RELATED"/>
    <property type="match status" value="1"/>
</dbReference>
<dbReference type="PROSITE" id="PS52004">
    <property type="entry name" value="KS3_2"/>
    <property type="match status" value="2"/>
</dbReference>
<feature type="domain" description="Carrier" evidence="13">
    <location>
        <begin position="1122"/>
        <end position="1200"/>
    </location>
</feature>
<dbReference type="InterPro" id="IPR009081">
    <property type="entry name" value="PP-bd_ACP"/>
</dbReference>
<dbReference type="CDD" id="cd08952">
    <property type="entry name" value="KR_1_SDR_x"/>
    <property type="match status" value="1"/>
</dbReference>
<dbReference type="Pfam" id="PF00109">
    <property type="entry name" value="ketoacyl-synt"/>
    <property type="match status" value="1"/>
</dbReference>
<dbReference type="Gene3D" id="3.40.50.720">
    <property type="entry name" value="NAD(P)-binding Rossmann-like Domain"/>
    <property type="match status" value="2"/>
</dbReference>
<dbReference type="SMART" id="SM01294">
    <property type="entry name" value="PKS_PP_betabranch"/>
    <property type="match status" value="2"/>
</dbReference>
<dbReference type="InterPro" id="IPR050091">
    <property type="entry name" value="PKS_NRPS_Biosynth_Enz"/>
</dbReference>
<dbReference type="EC" id="2.3.1.94" evidence="11"/>
<dbReference type="SMART" id="SM00825">
    <property type="entry name" value="PKS_KS"/>
    <property type="match status" value="2"/>
</dbReference>
<dbReference type="InterPro" id="IPR016036">
    <property type="entry name" value="Malonyl_transacylase_ACP-bd"/>
</dbReference>
<dbReference type="Proteomes" id="UP000185596">
    <property type="component" value="Unassembled WGS sequence"/>
</dbReference>